<dbReference type="InterPro" id="IPR027417">
    <property type="entry name" value="P-loop_NTPase"/>
</dbReference>
<keyword evidence="4" id="KW-0175">Coiled coil</keyword>
<evidence type="ECO:0000313" key="10">
    <source>
        <dbReference type="Proteomes" id="UP001163046"/>
    </source>
</evidence>
<keyword evidence="2 7" id="KW-0547">Nucleotide-binding</keyword>
<comment type="similarity">
    <text evidence="7">Belongs to the TRAFAC class myosin-kinesin ATPase superfamily. Kinesin family.</text>
</comment>
<dbReference type="InterPro" id="IPR036961">
    <property type="entry name" value="Kinesin_motor_dom_sf"/>
</dbReference>
<evidence type="ECO:0000256" key="1">
    <source>
        <dbReference type="ARBA" id="ARBA00004245"/>
    </source>
</evidence>
<dbReference type="InterPro" id="IPR027640">
    <property type="entry name" value="Kinesin-like_fam"/>
</dbReference>
<dbReference type="Pfam" id="PF00225">
    <property type="entry name" value="Kinesin"/>
    <property type="match status" value="1"/>
</dbReference>
<comment type="subcellular location">
    <subcellularLocation>
        <location evidence="1">Cytoplasm</location>
        <location evidence="1">Cytoskeleton</location>
    </subcellularLocation>
</comment>
<dbReference type="SMART" id="SM00129">
    <property type="entry name" value="KISc"/>
    <property type="match status" value="1"/>
</dbReference>
<sequence length="263" mass="30520">MPKGVPGGELLDLTVTSESLDNGNYFFVELQCIIREAHQDLQWKVGIDGKSLRQVSPNSHRYIFDRVFDTSNSTQDVYEEFGKPLVLSAMEGINGTLLAYGQTSSGKTYTMMGDEQSEGVIPKSFKEIYDYIEKHPSRKFEIHISYMEIYNEDIKDLFNPSKKNIKIHENPQKQVYVGQLTEKVVSCVTDFSKHMAFGEKNRHRWATRMNDKSSRSHAIFRVHPSRKFEIHISYMEIYNEDIKDLFNPSKKNIKIHENPQKQV</sequence>
<dbReference type="OrthoDB" id="5988841at2759"/>
<dbReference type="InterPro" id="IPR001752">
    <property type="entry name" value="Kinesin_motor_dom"/>
</dbReference>
<dbReference type="GO" id="GO:0008017">
    <property type="term" value="F:microtubule binding"/>
    <property type="evidence" value="ECO:0007669"/>
    <property type="project" value="InterPro"/>
</dbReference>
<dbReference type="SUPFAM" id="SSF52540">
    <property type="entry name" value="P-loop containing nucleoside triphosphate hydrolases"/>
    <property type="match status" value="2"/>
</dbReference>
<reference evidence="9" key="1">
    <citation type="submission" date="2023-01" db="EMBL/GenBank/DDBJ databases">
        <title>Genome assembly of the deep-sea coral Lophelia pertusa.</title>
        <authorList>
            <person name="Herrera S."/>
            <person name="Cordes E."/>
        </authorList>
    </citation>
    <scope>NUCLEOTIDE SEQUENCE</scope>
    <source>
        <strain evidence="9">USNM1676648</strain>
        <tissue evidence="9">Polyp</tissue>
    </source>
</reference>
<gene>
    <name evidence="9" type="ORF">OS493_022658</name>
</gene>
<dbReference type="PRINTS" id="PR00380">
    <property type="entry name" value="KINESINHEAVY"/>
</dbReference>
<accession>A0A9X0CJY9</accession>
<dbReference type="GO" id="GO:0005856">
    <property type="term" value="C:cytoskeleton"/>
    <property type="evidence" value="ECO:0007669"/>
    <property type="project" value="UniProtKB-SubCell"/>
</dbReference>
<evidence type="ECO:0000256" key="5">
    <source>
        <dbReference type="ARBA" id="ARBA00023175"/>
    </source>
</evidence>
<comment type="caution">
    <text evidence="9">The sequence shown here is derived from an EMBL/GenBank/DDBJ whole genome shotgun (WGS) entry which is preliminary data.</text>
</comment>
<dbReference type="Gene3D" id="3.40.850.10">
    <property type="entry name" value="Kinesin motor domain"/>
    <property type="match status" value="2"/>
</dbReference>
<evidence type="ECO:0000256" key="2">
    <source>
        <dbReference type="ARBA" id="ARBA00022741"/>
    </source>
</evidence>
<evidence type="ECO:0000256" key="7">
    <source>
        <dbReference type="PROSITE-ProRule" id="PRU00283"/>
    </source>
</evidence>
<keyword evidence="3 7" id="KW-0067">ATP-binding</keyword>
<keyword evidence="6" id="KW-0963">Cytoplasm</keyword>
<evidence type="ECO:0000256" key="4">
    <source>
        <dbReference type="ARBA" id="ARBA00023054"/>
    </source>
</evidence>
<name>A0A9X0CJY9_9CNID</name>
<dbReference type="Proteomes" id="UP001163046">
    <property type="component" value="Unassembled WGS sequence"/>
</dbReference>
<dbReference type="PROSITE" id="PS50067">
    <property type="entry name" value="KINESIN_MOTOR_2"/>
    <property type="match status" value="1"/>
</dbReference>
<dbReference type="EMBL" id="MU827317">
    <property type="protein sequence ID" value="KAJ7357840.1"/>
    <property type="molecule type" value="Genomic_DNA"/>
</dbReference>
<dbReference type="GO" id="GO:0003777">
    <property type="term" value="F:microtubule motor activity"/>
    <property type="evidence" value="ECO:0007669"/>
    <property type="project" value="InterPro"/>
</dbReference>
<dbReference type="GO" id="GO:0005524">
    <property type="term" value="F:ATP binding"/>
    <property type="evidence" value="ECO:0007669"/>
    <property type="project" value="UniProtKB-UniRule"/>
</dbReference>
<keyword evidence="10" id="KW-1185">Reference proteome</keyword>
<evidence type="ECO:0000259" key="8">
    <source>
        <dbReference type="PROSITE" id="PS50067"/>
    </source>
</evidence>
<organism evidence="9 10">
    <name type="scientific">Desmophyllum pertusum</name>
    <dbReference type="NCBI Taxonomy" id="174260"/>
    <lineage>
        <taxon>Eukaryota</taxon>
        <taxon>Metazoa</taxon>
        <taxon>Cnidaria</taxon>
        <taxon>Anthozoa</taxon>
        <taxon>Hexacorallia</taxon>
        <taxon>Scleractinia</taxon>
        <taxon>Caryophylliina</taxon>
        <taxon>Caryophylliidae</taxon>
        <taxon>Desmophyllum</taxon>
    </lineage>
</organism>
<feature type="binding site" evidence="7">
    <location>
        <begin position="101"/>
        <end position="108"/>
    </location>
    <ligand>
        <name>ATP</name>
        <dbReference type="ChEBI" id="CHEBI:30616"/>
    </ligand>
</feature>
<proteinExistence type="inferred from homology"/>
<evidence type="ECO:0000313" key="9">
    <source>
        <dbReference type="EMBL" id="KAJ7357840.1"/>
    </source>
</evidence>
<dbReference type="PANTHER" id="PTHR47968:SF75">
    <property type="entry name" value="CENTROMERE-ASSOCIATED PROTEIN E"/>
    <property type="match status" value="1"/>
</dbReference>
<keyword evidence="6" id="KW-0206">Cytoskeleton</keyword>
<dbReference type="AlphaFoldDB" id="A0A9X0CJY9"/>
<evidence type="ECO:0000256" key="6">
    <source>
        <dbReference type="ARBA" id="ARBA00023212"/>
    </source>
</evidence>
<keyword evidence="5 7" id="KW-0505">Motor protein</keyword>
<evidence type="ECO:0000256" key="3">
    <source>
        <dbReference type="ARBA" id="ARBA00022840"/>
    </source>
</evidence>
<dbReference type="GO" id="GO:0007018">
    <property type="term" value="P:microtubule-based movement"/>
    <property type="evidence" value="ECO:0007669"/>
    <property type="project" value="InterPro"/>
</dbReference>
<protein>
    <recommendedName>
        <fullName evidence="8">Kinesin motor domain-containing protein</fullName>
    </recommendedName>
</protein>
<dbReference type="PANTHER" id="PTHR47968">
    <property type="entry name" value="CENTROMERE PROTEIN E"/>
    <property type="match status" value="1"/>
</dbReference>
<feature type="domain" description="Kinesin motor" evidence="8">
    <location>
        <begin position="29"/>
        <end position="263"/>
    </location>
</feature>